<feature type="non-terminal residue" evidence="1">
    <location>
        <position position="311"/>
    </location>
</feature>
<dbReference type="AlphaFoldDB" id="A0A6S7KL51"/>
<dbReference type="PROSITE" id="PS50878">
    <property type="entry name" value="RT_POL"/>
    <property type="match status" value="1"/>
</dbReference>
<dbReference type="Proteomes" id="UP001152795">
    <property type="component" value="Unassembled WGS sequence"/>
</dbReference>
<dbReference type="EMBL" id="CACRXK020031169">
    <property type="protein sequence ID" value="CAB4042940.1"/>
    <property type="molecule type" value="Genomic_DNA"/>
</dbReference>
<dbReference type="Pfam" id="PF00078">
    <property type="entry name" value="RVT_1"/>
    <property type="match status" value="1"/>
</dbReference>
<accession>A0A6S7KL51</accession>
<sequence>HGFMRNQSCVTQLLSVLHSIGKSLDQNTQTDILYLDFAKAFDCVDHVILKEKLKWYGVMGNLLNWFTDYLSDRSQRVVIEGVASRYLPVTSGVPQGSIVGPLLFVIFINDLPDIIQEQTRTGLFADDTKLYRSVKFPCDCESLQHDISNLNNWSHNSNMKFNASKCKVLTITRKKSPVVTDYRLGNVILQRAHQEKDLGIIIKSNLSWDSHIFSIVSKANKMLGILKRTCPLIRDTKVRRTLYLTLVKSKLCYATEVWSPANVKLQVALERVQRRATRWIFKSKVGEMSYEDRLKTLNLLPLTYDREIRDL</sequence>
<dbReference type="PANTHER" id="PTHR33332">
    <property type="entry name" value="REVERSE TRANSCRIPTASE DOMAIN-CONTAINING PROTEIN"/>
    <property type="match status" value="1"/>
</dbReference>
<organism evidence="1 2">
    <name type="scientific">Paramuricea clavata</name>
    <name type="common">Red gorgonian</name>
    <name type="synonym">Violescent sea-whip</name>
    <dbReference type="NCBI Taxonomy" id="317549"/>
    <lineage>
        <taxon>Eukaryota</taxon>
        <taxon>Metazoa</taxon>
        <taxon>Cnidaria</taxon>
        <taxon>Anthozoa</taxon>
        <taxon>Octocorallia</taxon>
        <taxon>Malacalcyonacea</taxon>
        <taxon>Plexauridae</taxon>
        <taxon>Paramuricea</taxon>
    </lineage>
</organism>
<reference evidence="1" key="1">
    <citation type="submission" date="2020-04" db="EMBL/GenBank/DDBJ databases">
        <authorList>
            <person name="Alioto T."/>
            <person name="Alioto T."/>
            <person name="Gomez Garrido J."/>
        </authorList>
    </citation>
    <scope>NUCLEOTIDE SEQUENCE</scope>
    <source>
        <strain evidence="1">A484AB</strain>
    </source>
</reference>
<gene>
    <name evidence="1" type="ORF">PACLA_8A078470</name>
</gene>
<proteinExistence type="predicted"/>
<dbReference type="CDD" id="cd01650">
    <property type="entry name" value="RT_nLTR_like"/>
    <property type="match status" value="1"/>
</dbReference>
<evidence type="ECO:0000313" key="2">
    <source>
        <dbReference type="Proteomes" id="UP001152795"/>
    </source>
</evidence>
<dbReference type="InterPro" id="IPR000477">
    <property type="entry name" value="RT_dom"/>
</dbReference>
<feature type="non-terminal residue" evidence="1">
    <location>
        <position position="1"/>
    </location>
</feature>
<evidence type="ECO:0000313" key="1">
    <source>
        <dbReference type="EMBL" id="CAB4042940.1"/>
    </source>
</evidence>
<name>A0A6S7KL51_PARCT</name>
<protein>
    <submittedName>
        <fullName evidence="1">Uncharacterized protein</fullName>
    </submittedName>
</protein>
<comment type="caution">
    <text evidence="1">The sequence shown here is derived from an EMBL/GenBank/DDBJ whole genome shotgun (WGS) entry which is preliminary data.</text>
</comment>
<keyword evidence="2" id="KW-1185">Reference proteome</keyword>